<dbReference type="KEGG" id="ccot:CCAX7_11790"/>
<dbReference type="PANTHER" id="PTHR14969:SF13">
    <property type="entry name" value="AT30094P"/>
    <property type="match status" value="1"/>
</dbReference>
<keyword evidence="2" id="KW-1185">Reference proteome</keyword>
<dbReference type="PANTHER" id="PTHR14969">
    <property type="entry name" value="SPHINGOSINE-1-PHOSPHATE PHOSPHOHYDROLASE"/>
    <property type="match status" value="1"/>
</dbReference>
<dbReference type="OrthoDB" id="9789113at2"/>
<sequence length="257" mass="27791">MNTDTDDHRQDSKPAKFLTWNLLIGVILAIASFHLFMEVLEAVQGNGQETVRIDRSILLWLHAHQRHGFTEAAEGLAFLGSPPWIVTIGALSAVAGFFTKKIRGAAWTLPVGIAGAGLIIQLTKVEVHRVRPTLFAPLLKETGYSFPSGHSLIAMVVYGLIGYFLMHLLKGRVSKTVVATLTVLIIVAIGVSRSYVGVHYPSDVLAGWAGGFPWLVTCMGLHEILSRRYAKAGEPVLAKPPPLAQAVSNATDKKHAA</sequence>
<dbReference type="RefSeq" id="WP_125206436.1">
    <property type="nucleotide sequence ID" value="NZ_AP025739.1"/>
</dbReference>
<reference evidence="1 2" key="1">
    <citation type="journal article" date="2019" name="Int. J. Syst. Evol. Microbiol.">
        <title>Capsulimonas corticalis gen. nov., sp. nov., an aerobic capsulated bacterium, of a novel bacterial order, Capsulimonadales ord. nov., of the class Armatimonadia of the phylum Armatimonadetes.</title>
        <authorList>
            <person name="Li J."/>
            <person name="Kudo C."/>
            <person name="Tonouchi A."/>
        </authorList>
    </citation>
    <scope>NUCLEOTIDE SEQUENCE [LARGE SCALE GENOMIC DNA]</scope>
    <source>
        <strain evidence="1 2">AX-7</strain>
    </source>
</reference>
<dbReference type="Gene3D" id="1.20.144.10">
    <property type="entry name" value="Phosphatidic acid phosphatase type 2/haloperoxidase"/>
    <property type="match status" value="1"/>
</dbReference>
<dbReference type="Proteomes" id="UP000287394">
    <property type="component" value="Chromosome"/>
</dbReference>
<dbReference type="AlphaFoldDB" id="A0A402D778"/>
<dbReference type="CDD" id="cd03392">
    <property type="entry name" value="PAP2_like_2"/>
    <property type="match status" value="1"/>
</dbReference>
<protein>
    <submittedName>
        <fullName evidence="1">Phosphatase PAP2 family protein</fullName>
    </submittedName>
</protein>
<dbReference type="SUPFAM" id="SSF48317">
    <property type="entry name" value="Acid phosphatase/Vanadium-dependent haloperoxidase"/>
    <property type="match status" value="1"/>
</dbReference>
<gene>
    <name evidence="1" type="ORF">CCAX7_11790</name>
</gene>
<dbReference type="InterPro" id="IPR000326">
    <property type="entry name" value="PAP2/HPO"/>
</dbReference>
<proteinExistence type="predicted"/>
<evidence type="ECO:0000313" key="2">
    <source>
        <dbReference type="Proteomes" id="UP000287394"/>
    </source>
</evidence>
<dbReference type="EMBL" id="AP025739">
    <property type="protein sequence ID" value="BDI29128.1"/>
    <property type="molecule type" value="Genomic_DNA"/>
</dbReference>
<dbReference type="FunCoup" id="A0A402D778">
    <property type="interactions" value="188"/>
</dbReference>
<evidence type="ECO:0000313" key="1">
    <source>
        <dbReference type="EMBL" id="BDI29128.1"/>
    </source>
</evidence>
<organism evidence="1 2">
    <name type="scientific">Capsulimonas corticalis</name>
    <dbReference type="NCBI Taxonomy" id="2219043"/>
    <lineage>
        <taxon>Bacteria</taxon>
        <taxon>Bacillati</taxon>
        <taxon>Armatimonadota</taxon>
        <taxon>Armatimonadia</taxon>
        <taxon>Capsulimonadales</taxon>
        <taxon>Capsulimonadaceae</taxon>
        <taxon>Capsulimonas</taxon>
    </lineage>
</organism>
<accession>A0A402D778</accession>
<dbReference type="Pfam" id="PF01569">
    <property type="entry name" value="PAP2"/>
    <property type="match status" value="1"/>
</dbReference>
<dbReference type="SMART" id="SM00014">
    <property type="entry name" value="acidPPc"/>
    <property type="match status" value="1"/>
</dbReference>
<dbReference type="InterPro" id="IPR036938">
    <property type="entry name" value="PAP2/HPO_sf"/>
</dbReference>
<name>A0A402D778_9BACT</name>